<reference evidence="2 3" key="1">
    <citation type="submission" date="2024-08" db="EMBL/GenBank/DDBJ databases">
        <authorList>
            <person name="Cucini C."/>
            <person name="Frati F."/>
        </authorList>
    </citation>
    <scope>NUCLEOTIDE SEQUENCE [LARGE SCALE GENOMIC DNA]</scope>
</reference>
<evidence type="ECO:0000313" key="2">
    <source>
        <dbReference type="EMBL" id="CAL8074859.1"/>
    </source>
</evidence>
<feature type="transmembrane region" description="Helical" evidence="1">
    <location>
        <begin position="21"/>
        <end position="40"/>
    </location>
</feature>
<evidence type="ECO:0000256" key="1">
    <source>
        <dbReference type="SAM" id="Phobius"/>
    </source>
</evidence>
<proteinExistence type="predicted"/>
<dbReference type="Proteomes" id="UP001642540">
    <property type="component" value="Unassembled WGS sequence"/>
</dbReference>
<organism evidence="2 3">
    <name type="scientific">Orchesella dallaii</name>
    <dbReference type="NCBI Taxonomy" id="48710"/>
    <lineage>
        <taxon>Eukaryota</taxon>
        <taxon>Metazoa</taxon>
        <taxon>Ecdysozoa</taxon>
        <taxon>Arthropoda</taxon>
        <taxon>Hexapoda</taxon>
        <taxon>Collembola</taxon>
        <taxon>Entomobryomorpha</taxon>
        <taxon>Entomobryoidea</taxon>
        <taxon>Orchesellidae</taxon>
        <taxon>Orchesellinae</taxon>
        <taxon>Orchesella</taxon>
    </lineage>
</organism>
<keyword evidence="1" id="KW-1133">Transmembrane helix</keyword>
<feature type="transmembrane region" description="Helical" evidence="1">
    <location>
        <begin position="128"/>
        <end position="152"/>
    </location>
</feature>
<feature type="transmembrane region" description="Helical" evidence="1">
    <location>
        <begin position="103"/>
        <end position="122"/>
    </location>
</feature>
<keyword evidence="3" id="KW-1185">Reference proteome</keyword>
<name>A0ABP1PTM7_9HEXA</name>
<gene>
    <name evidence="2" type="ORF">ODALV1_LOCUS3017</name>
</gene>
<sequence>MEPDITPEMSIFRITAYDKRKVVKIIASVDIVQSLLYIAIKAFTIVFTSLPESDQKGYPLITLLLAFIMCFYLIHMTLALKLLSALELEKADTLTAARNTKVWQNWAILYLIFLVGNCFANILSEQAWILGILVAGFGIIEILWRLVCIYNVGVYIDELLEKISYDTPTIKFFSVRFPFPIEYQDDLNQCDGMSQ</sequence>
<protein>
    <submittedName>
        <fullName evidence="2">Uncharacterized protein</fullName>
    </submittedName>
</protein>
<accession>A0ABP1PTM7</accession>
<feature type="transmembrane region" description="Helical" evidence="1">
    <location>
        <begin position="60"/>
        <end position="83"/>
    </location>
</feature>
<evidence type="ECO:0000313" key="3">
    <source>
        <dbReference type="Proteomes" id="UP001642540"/>
    </source>
</evidence>
<dbReference type="EMBL" id="CAXLJM020000007">
    <property type="protein sequence ID" value="CAL8074859.1"/>
    <property type="molecule type" value="Genomic_DNA"/>
</dbReference>
<keyword evidence="1" id="KW-0472">Membrane</keyword>
<keyword evidence="1" id="KW-0812">Transmembrane</keyword>
<comment type="caution">
    <text evidence="2">The sequence shown here is derived from an EMBL/GenBank/DDBJ whole genome shotgun (WGS) entry which is preliminary data.</text>
</comment>